<dbReference type="PANTHER" id="PTHR40067">
    <property type="entry name" value="UPF0297 PROTEIN YRZL"/>
    <property type="match status" value="1"/>
</dbReference>
<proteinExistence type="inferred from homology"/>
<comment type="similarity">
    <text evidence="1">Belongs to the UPF0297 family.</text>
</comment>
<name>A0A9D1LBE0_9CLOT</name>
<dbReference type="Pfam" id="PF06135">
    <property type="entry name" value="IreB"/>
    <property type="match status" value="1"/>
</dbReference>
<dbReference type="AlphaFoldDB" id="A0A9D1LBE0"/>
<gene>
    <name evidence="2" type="ORF">IAD50_07525</name>
</gene>
<evidence type="ECO:0000313" key="2">
    <source>
        <dbReference type="EMBL" id="HIU30128.1"/>
    </source>
</evidence>
<dbReference type="NCBIfam" id="NF003997">
    <property type="entry name" value="PRK05473.1"/>
    <property type="match status" value="1"/>
</dbReference>
<organism evidence="2 3">
    <name type="scientific">Candidatus Egerieisoma faecipullorum</name>
    <dbReference type="NCBI Taxonomy" id="2840963"/>
    <lineage>
        <taxon>Bacteria</taxon>
        <taxon>Bacillati</taxon>
        <taxon>Bacillota</taxon>
        <taxon>Clostridia</taxon>
        <taxon>Eubacteriales</taxon>
        <taxon>Clostridiaceae</taxon>
        <taxon>Clostridiaceae incertae sedis</taxon>
        <taxon>Candidatus Egerieisoma</taxon>
    </lineage>
</organism>
<dbReference type="PANTHER" id="PTHR40067:SF1">
    <property type="entry name" value="UPF0297 PROTEIN YRZL"/>
    <property type="match status" value="1"/>
</dbReference>
<reference evidence="2" key="1">
    <citation type="submission" date="2020-10" db="EMBL/GenBank/DDBJ databases">
        <authorList>
            <person name="Gilroy R."/>
        </authorList>
    </citation>
    <scope>NUCLEOTIDE SEQUENCE</scope>
    <source>
        <strain evidence="2">CHK195-4489</strain>
    </source>
</reference>
<accession>A0A9D1LBE0</accession>
<evidence type="ECO:0000313" key="3">
    <source>
        <dbReference type="Proteomes" id="UP000824089"/>
    </source>
</evidence>
<dbReference type="InterPro" id="IPR009309">
    <property type="entry name" value="IreB"/>
</dbReference>
<comment type="caution">
    <text evidence="2">The sequence shown here is derived from an EMBL/GenBank/DDBJ whole genome shotgun (WGS) entry which is preliminary data.</text>
</comment>
<dbReference type="EMBL" id="DVMM01000160">
    <property type="protein sequence ID" value="HIU30128.1"/>
    <property type="molecule type" value="Genomic_DNA"/>
</dbReference>
<protein>
    <submittedName>
        <fullName evidence="2">IreB family regulatory phosphoprotein</fullName>
    </submittedName>
</protein>
<sequence>MLFVVPNDKQSEMSQVMSEVYKALKEKGYNPLSQLVGYVMSGDPTYITNHKNARSLITRLERDEIIEELFSFYISEHLEKDCGKASE</sequence>
<reference evidence="2" key="2">
    <citation type="journal article" date="2021" name="PeerJ">
        <title>Extensive microbial diversity within the chicken gut microbiome revealed by metagenomics and culture.</title>
        <authorList>
            <person name="Gilroy R."/>
            <person name="Ravi A."/>
            <person name="Getino M."/>
            <person name="Pursley I."/>
            <person name="Horton D.L."/>
            <person name="Alikhan N.F."/>
            <person name="Baker D."/>
            <person name="Gharbi K."/>
            <person name="Hall N."/>
            <person name="Watson M."/>
            <person name="Adriaenssens E.M."/>
            <person name="Foster-Nyarko E."/>
            <person name="Jarju S."/>
            <person name="Secka A."/>
            <person name="Antonio M."/>
            <person name="Oren A."/>
            <person name="Chaudhuri R.R."/>
            <person name="La Ragione R."/>
            <person name="Hildebrand F."/>
            <person name="Pallen M.J."/>
        </authorList>
    </citation>
    <scope>NUCLEOTIDE SEQUENCE</scope>
    <source>
        <strain evidence="2">CHK195-4489</strain>
    </source>
</reference>
<evidence type="ECO:0000256" key="1">
    <source>
        <dbReference type="ARBA" id="ARBA00010888"/>
    </source>
</evidence>
<dbReference type="Proteomes" id="UP000824089">
    <property type="component" value="Unassembled WGS sequence"/>
</dbReference>